<organism evidence="2 3">
    <name type="scientific">Paenibacillus woosongensis</name>
    <dbReference type="NCBI Taxonomy" id="307580"/>
    <lineage>
        <taxon>Bacteria</taxon>
        <taxon>Bacillati</taxon>
        <taxon>Bacillota</taxon>
        <taxon>Bacilli</taxon>
        <taxon>Bacillales</taxon>
        <taxon>Paenibacillaceae</taxon>
        <taxon>Paenibacillus</taxon>
    </lineage>
</organism>
<accession>A0AA95ICD2</accession>
<proteinExistence type="predicted"/>
<gene>
    <name evidence="2" type="ORF">QNH46_07780</name>
</gene>
<dbReference type="GO" id="GO:0004519">
    <property type="term" value="F:endonuclease activity"/>
    <property type="evidence" value="ECO:0007669"/>
    <property type="project" value="UniProtKB-KW"/>
</dbReference>
<feature type="domain" description="HNH nuclease" evidence="1">
    <location>
        <begin position="94"/>
        <end position="139"/>
    </location>
</feature>
<keyword evidence="2" id="KW-0540">Nuclease</keyword>
<dbReference type="GO" id="GO:0016787">
    <property type="term" value="F:hydrolase activity"/>
    <property type="evidence" value="ECO:0007669"/>
    <property type="project" value="UniProtKB-KW"/>
</dbReference>
<name>A0AA95ICD2_9BACL</name>
<dbReference type="KEGG" id="pwn:QNH46_07780"/>
<sequence>MSKIKVTCLWCGKEILRYPSQVKERNFCSKQCKDCHVTKKLNPEGYVRNFNAHHLPELNRRLNPTRMNDETRKKLRLARLDTGSGKSYEKYYGRHLHRILAEQKLGRKLKPGEVVHHINGNRRDNRLENLMVFPSQEEHAAWHAAEARLLKGSKGGGADE</sequence>
<evidence type="ECO:0000313" key="3">
    <source>
        <dbReference type="Proteomes" id="UP001177943"/>
    </source>
</evidence>
<dbReference type="SUPFAM" id="SSF54060">
    <property type="entry name" value="His-Me finger endonucleases"/>
    <property type="match status" value="1"/>
</dbReference>
<evidence type="ECO:0000313" key="2">
    <source>
        <dbReference type="EMBL" id="WHX50537.1"/>
    </source>
</evidence>
<evidence type="ECO:0000259" key="1">
    <source>
        <dbReference type="Pfam" id="PF13392"/>
    </source>
</evidence>
<reference evidence="2" key="1">
    <citation type="submission" date="2023-05" db="EMBL/GenBank/DDBJ databases">
        <title>Comparative genomics of Bacillaceae isolates and their secondary metabolite potential.</title>
        <authorList>
            <person name="Song L."/>
            <person name="Nielsen L.J."/>
            <person name="Mohite O."/>
            <person name="Xu X."/>
            <person name="Weber T."/>
            <person name="Kovacs A.T."/>
        </authorList>
    </citation>
    <scope>NUCLEOTIDE SEQUENCE</scope>
    <source>
        <strain evidence="2">B2_4</strain>
    </source>
</reference>
<dbReference type="AlphaFoldDB" id="A0AA95ICD2"/>
<dbReference type="Proteomes" id="UP001177943">
    <property type="component" value="Chromosome"/>
</dbReference>
<dbReference type="RefSeq" id="WP_283927598.1">
    <property type="nucleotide sequence ID" value="NZ_CP126084.1"/>
</dbReference>
<dbReference type="InterPro" id="IPR003615">
    <property type="entry name" value="HNH_nuc"/>
</dbReference>
<dbReference type="InterPro" id="IPR044925">
    <property type="entry name" value="His-Me_finger_sf"/>
</dbReference>
<dbReference type="Gene3D" id="3.90.75.20">
    <property type="match status" value="1"/>
</dbReference>
<keyword evidence="2" id="KW-0378">Hydrolase</keyword>
<dbReference type="EC" id="3.1.-.-" evidence="2"/>
<dbReference type="EMBL" id="CP126084">
    <property type="protein sequence ID" value="WHX50537.1"/>
    <property type="molecule type" value="Genomic_DNA"/>
</dbReference>
<dbReference type="Pfam" id="PF13392">
    <property type="entry name" value="HNH_3"/>
    <property type="match status" value="1"/>
</dbReference>
<keyword evidence="2" id="KW-0255">Endonuclease</keyword>
<protein>
    <submittedName>
        <fullName evidence="2">HNH endonuclease signature motif containing protein</fullName>
        <ecNumber evidence="2">3.1.-.-</ecNumber>
    </submittedName>
</protein>